<reference evidence="2" key="1">
    <citation type="journal article" date="2022" name="Mol. Ecol. Resour.">
        <title>The genomes of chicory, endive, great burdock and yacon provide insights into Asteraceae palaeo-polyploidization history and plant inulin production.</title>
        <authorList>
            <person name="Fan W."/>
            <person name="Wang S."/>
            <person name="Wang H."/>
            <person name="Wang A."/>
            <person name="Jiang F."/>
            <person name="Liu H."/>
            <person name="Zhao H."/>
            <person name="Xu D."/>
            <person name="Zhang Y."/>
        </authorList>
    </citation>
    <scope>NUCLEOTIDE SEQUENCE [LARGE SCALE GENOMIC DNA]</scope>
    <source>
        <strain evidence="2">cv. Punajuju</strain>
    </source>
</reference>
<proteinExistence type="predicted"/>
<name>A0ACB9F6N5_CICIN</name>
<evidence type="ECO:0000313" key="2">
    <source>
        <dbReference type="Proteomes" id="UP001055811"/>
    </source>
</evidence>
<reference evidence="1 2" key="2">
    <citation type="journal article" date="2022" name="Mol. Ecol. Resour.">
        <title>The genomes of chicory, endive, great burdock and yacon provide insights into Asteraceae paleo-polyploidization history and plant inulin production.</title>
        <authorList>
            <person name="Fan W."/>
            <person name="Wang S."/>
            <person name="Wang H."/>
            <person name="Wang A."/>
            <person name="Jiang F."/>
            <person name="Liu H."/>
            <person name="Zhao H."/>
            <person name="Xu D."/>
            <person name="Zhang Y."/>
        </authorList>
    </citation>
    <scope>NUCLEOTIDE SEQUENCE [LARGE SCALE GENOMIC DNA]</scope>
    <source>
        <strain evidence="2">cv. Punajuju</strain>
        <tissue evidence="1">Leaves</tissue>
    </source>
</reference>
<accession>A0ACB9F6N5</accession>
<organism evidence="1 2">
    <name type="scientific">Cichorium intybus</name>
    <name type="common">Chicory</name>
    <dbReference type="NCBI Taxonomy" id="13427"/>
    <lineage>
        <taxon>Eukaryota</taxon>
        <taxon>Viridiplantae</taxon>
        <taxon>Streptophyta</taxon>
        <taxon>Embryophyta</taxon>
        <taxon>Tracheophyta</taxon>
        <taxon>Spermatophyta</taxon>
        <taxon>Magnoliopsida</taxon>
        <taxon>eudicotyledons</taxon>
        <taxon>Gunneridae</taxon>
        <taxon>Pentapetalae</taxon>
        <taxon>asterids</taxon>
        <taxon>campanulids</taxon>
        <taxon>Asterales</taxon>
        <taxon>Asteraceae</taxon>
        <taxon>Cichorioideae</taxon>
        <taxon>Cichorieae</taxon>
        <taxon>Cichoriinae</taxon>
        <taxon>Cichorium</taxon>
    </lineage>
</organism>
<sequence length="123" mass="14677">MGEELDSLSLKELQNLEQQLDTTLKHIRLKKNQLMLESISQFQKKDKELQDQNNSLSKQIKEMEKEIPIHHQNHEIMPAFQLDILRNRNICEEARMDCDVEENLRQNQTTTVLPPWMVQHMNK</sequence>
<protein>
    <submittedName>
        <fullName evidence="1">Uncharacterized protein</fullName>
    </submittedName>
</protein>
<evidence type="ECO:0000313" key="1">
    <source>
        <dbReference type="EMBL" id="KAI3766959.1"/>
    </source>
</evidence>
<dbReference type="Proteomes" id="UP001055811">
    <property type="component" value="Linkage Group LG03"/>
</dbReference>
<comment type="caution">
    <text evidence="1">The sequence shown here is derived from an EMBL/GenBank/DDBJ whole genome shotgun (WGS) entry which is preliminary data.</text>
</comment>
<keyword evidence="2" id="KW-1185">Reference proteome</keyword>
<gene>
    <name evidence="1" type="ORF">L2E82_17040</name>
</gene>
<dbReference type="EMBL" id="CM042011">
    <property type="protein sequence ID" value="KAI3766959.1"/>
    <property type="molecule type" value="Genomic_DNA"/>
</dbReference>